<dbReference type="OrthoDB" id="2004788at2"/>
<dbReference type="InterPro" id="IPR036388">
    <property type="entry name" value="WH-like_DNA-bd_sf"/>
</dbReference>
<keyword evidence="3" id="KW-1185">Reference proteome</keyword>
<evidence type="ECO:0000259" key="1">
    <source>
        <dbReference type="Pfam" id="PF07553"/>
    </source>
</evidence>
<reference evidence="2 3" key="1">
    <citation type="submission" date="2018-05" db="EMBL/GenBank/DDBJ databases">
        <title>Genetic diversity of glacier-inhabiting Cryobacterium bacteria in China and description of Cryobacterium mengkeensis sp. nov. and Arthrobacter glacialis sp. nov.</title>
        <authorList>
            <person name="Liu Q."/>
            <person name="Xin Y.-H."/>
        </authorList>
    </citation>
    <scope>NUCLEOTIDE SEQUENCE [LARGE SCALE GENOMIC DNA]</scope>
    <source>
        <strain evidence="2 3">LI2</strain>
    </source>
</reference>
<proteinExistence type="predicted"/>
<evidence type="ECO:0000313" key="2">
    <source>
        <dbReference type="EMBL" id="PYI64525.1"/>
    </source>
</evidence>
<dbReference type="Pfam" id="PF07553">
    <property type="entry name" value="Lipoprotein_Ltp"/>
    <property type="match status" value="2"/>
</dbReference>
<dbReference type="Gene3D" id="1.10.10.10">
    <property type="entry name" value="Winged helix-like DNA-binding domain superfamily/Winged helix DNA-binding domain"/>
    <property type="match status" value="2"/>
</dbReference>
<evidence type="ECO:0000313" key="3">
    <source>
        <dbReference type="Proteomes" id="UP000247832"/>
    </source>
</evidence>
<feature type="domain" description="Putative host cell surface-exposed lipoprotein Ltp-like HTH region" evidence="1">
    <location>
        <begin position="90"/>
        <end position="137"/>
    </location>
</feature>
<dbReference type="RefSeq" id="WP_110503086.1">
    <property type="nucleotide sequence ID" value="NZ_QJVD01000048.1"/>
</dbReference>
<comment type="caution">
    <text evidence="2">The sequence shown here is derived from an EMBL/GenBank/DDBJ whole genome shotgun (WGS) entry which is preliminary data.</text>
</comment>
<accession>A0A2V5L0E1</accession>
<organism evidence="2 3">
    <name type="scientific">Arthrobacter livingstonensis</name>
    <dbReference type="NCBI Taxonomy" id="670078"/>
    <lineage>
        <taxon>Bacteria</taxon>
        <taxon>Bacillati</taxon>
        <taxon>Actinomycetota</taxon>
        <taxon>Actinomycetes</taxon>
        <taxon>Micrococcales</taxon>
        <taxon>Micrococcaceae</taxon>
        <taxon>Arthrobacter</taxon>
    </lineage>
</organism>
<dbReference type="InterPro" id="IPR011434">
    <property type="entry name" value="Ltp-like_HTH"/>
</dbReference>
<dbReference type="AlphaFoldDB" id="A0A2V5L0E1"/>
<dbReference type="EMBL" id="QJVD01000048">
    <property type="protein sequence ID" value="PYI64525.1"/>
    <property type="molecule type" value="Genomic_DNA"/>
</dbReference>
<name>A0A2V5L0E1_9MICC</name>
<sequence length="141" mass="14882">MDQPTQGNRRKTNRLTPIGTNRLEKFRDAEYAVAHSSADWNAQAVTAAKGYLTSGQGFSQAGLIAQLTSPSGSQFTQAQARYAIAHSGADWNGQAVTAAKGYLAGGPGFSRDSLIQQLTSPSGSQFTQAQAEYAVTQVGLK</sequence>
<feature type="domain" description="Putative host cell surface-exposed lipoprotein Ltp-like HTH region" evidence="1">
    <location>
        <begin position="39"/>
        <end position="86"/>
    </location>
</feature>
<protein>
    <recommendedName>
        <fullName evidence="1">Putative host cell surface-exposed lipoprotein Ltp-like HTH region domain-containing protein</fullName>
    </recommendedName>
</protein>
<gene>
    <name evidence="2" type="ORF">CVV68_21725</name>
</gene>
<dbReference type="Proteomes" id="UP000247832">
    <property type="component" value="Unassembled WGS sequence"/>
</dbReference>